<protein>
    <submittedName>
        <fullName evidence="1">Uncharacterized protein</fullName>
    </submittedName>
</protein>
<name>A0ABV4D4D4_9LACT</name>
<organism evidence="1 2">
    <name type="scientific">Lactococcus ileimucosae</name>
    <dbReference type="NCBI Taxonomy" id="2941329"/>
    <lineage>
        <taxon>Bacteria</taxon>
        <taxon>Bacillati</taxon>
        <taxon>Bacillota</taxon>
        <taxon>Bacilli</taxon>
        <taxon>Lactobacillales</taxon>
        <taxon>Streptococcaceae</taxon>
        <taxon>Lactococcus</taxon>
    </lineage>
</organism>
<sequence length="79" mass="8968">MLNKIIKVCDFIAGIPSQGLEQLAEEFELLSPEQINKRDPFNADNTFLGFRARPLQRKHKTGVRYDGEDTGGEISLFDK</sequence>
<comment type="caution">
    <text evidence="1">The sequence shown here is derived from an EMBL/GenBank/DDBJ whole genome shotgun (WGS) entry which is preliminary data.</text>
</comment>
<evidence type="ECO:0000313" key="1">
    <source>
        <dbReference type="EMBL" id="MEY8444392.1"/>
    </source>
</evidence>
<proteinExistence type="predicted"/>
<evidence type="ECO:0000313" key="2">
    <source>
        <dbReference type="Proteomes" id="UP001565283"/>
    </source>
</evidence>
<dbReference type="Proteomes" id="UP001565283">
    <property type="component" value="Unassembled WGS sequence"/>
</dbReference>
<dbReference type="RefSeq" id="WP_369917976.1">
    <property type="nucleotide sequence ID" value="NZ_JBCLSH010000044.1"/>
</dbReference>
<dbReference type="EMBL" id="JBCLSH010000044">
    <property type="protein sequence ID" value="MEY8444392.1"/>
    <property type="molecule type" value="Genomic_DNA"/>
</dbReference>
<keyword evidence="2" id="KW-1185">Reference proteome</keyword>
<reference evidence="1 2" key="1">
    <citation type="submission" date="2024-03" db="EMBL/GenBank/DDBJ databases">
        <title>Mouse gut bacterial collection (mGBC) of GemPharmatech.</title>
        <authorList>
            <person name="He Y."/>
            <person name="Dong L."/>
            <person name="Wu D."/>
            <person name="Gao X."/>
            <person name="Lin Z."/>
        </authorList>
    </citation>
    <scope>NUCLEOTIDE SEQUENCE [LARGE SCALE GENOMIC DNA]</scope>
    <source>
        <strain evidence="1 2">61-15</strain>
    </source>
</reference>
<accession>A0ABV4D4D4</accession>
<gene>
    <name evidence="1" type="ORF">AALA52_09145</name>
</gene>